<keyword evidence="3" id="KW-0540">Nuclease</keyword>
<proteinExistence type="predicted"/>
<keyword evidence="4" id="KW-1185">Reference proteome</keyword>
<name>A0A9X2H5Z9_9HYPH</name>
<dbReference type="Proteomes" id="UP001155220">
    <property type="component" value="Unassembled WGS sequence"/>
</dbReference>
<dbReference type="Pfam" id="PF03372">
    <property type="entry name" value="Exo_endo_phos"/>
    <property type="match status" value="1"/>
</dbReference>
<reference evidence="3" key="1">
    <citation type="submission" date="2022-03" db="EMBL/GenBank/DDBJ databases">
        <title>Aurantimonas Liuensis sp. Nov., isolated from the hadal seawater of the Mariana Trench.</title>
        <authorList>
            <person name="Liu R."/>
        </authorList>
    </citation>
    <scope>NUCLEOTIDE SEQUENCE</scope>
    <source>
        <strain evidence="3">LRZ36</strain>
    </source>
</reference>
<keyword evidence="1" id="KW-0472">Membrane</keyword>
<dbReference type="InterPro" id="IPR051916">
    <property type="entry name" value="GPI-anchor_lipid_remodeler"/>
</dbReference>
<evidence type="ECO:0000259" key="2">
    <source>
        <dbReference type="Pfam" id="PF03372"/>
    </source>
</evidence>
<keyword evidence="3" id="KW-0378">Hydrolase</keyword>
<feature type="domain" description="Endonuclease/exonuclease/phosphatase" evidence="2">
    <location>
        <begin position="105"/>
        <end position="308"/>
    </location>
</feature>
<protein>
    <submittedName>
        <fullName evidence="3">Endonuclease/exonuclease/phosphatase family protein</fullName>
    </submittedName>
</protein>
<dbReference type="EMBL" id="JALHBS010000035">
    <property type="protein sequence ID" value="MCP3054816.1"/>
    <property type="molecule type" value="Genomic_DNA"/>
</dbReference>
<dbReference type="PANTHER" id="PTHR14859">
    <property type="entry name" value="CALCOFLUOR WHITE HYPERSENSITIVE PROTEIN PRECURSOR"/>
    <property type="match status" value="1"/>
</dbReference>
<dbReference type="GO" id="GO:0016020">
    <property type="term" value="C:membrane"/>
    <property type="evidence" value="ECO:0007669"/>
    <property type="project" value="GOC"/>
</dbReference>
<feature type="transmembrane region" description="Helical" evidence="1">
    <location>
        <begin position="43"/>
        <end position="61"/>
    </location>
</feature>
<organism evidence="3 4">
    <name type="scientific">Aurantimonas marianensis</name>
    <dbReference type="NCBI Taxonomy" id="2920428"/>
    <lineage>
        <taxon>Bacteria</taxon>
        <taxon>Pseudomonadati</taxon>
        <taxon>Pseudomonadota</taxon>
        <taxon>Alphaproteobacteria</taxon>
        <taxon>Hyphomicrobiales</taxon>
        <taxon>Aurantimonadaceae</taxon>
        <taxon>Aurantimonas</taxon>
    </lineage>
</organism>
<gene>
    <name evidence="3" type="ORF">MJ956_06585</name>
</gene>
<feature type="transmembrane region" description="Helical" evidence="1">
    <location>
        <begin position="68"/>
        <end position="85"/>
    </location>
</feature>
<keyword evidence="1" id="KW-0812">Transmembrane</keyword>
<dbReference type="SUPFAM" id="SSF56219">
    <property type="entry name" value="DNase I-like"/>
    <property type="match status" value="1"/>
</dbReference>
<sequence>MFLSRLRPAARALLAVLVLLPATAVVAGFFGRWIEPFDSLAHFRAHLAILLLPTTLAAVALRRPFPAILGLACMALAGATTWRYMLPAPAAMAAHGTAPHYRLLQMNLRFDAVDKAAAVRRIGEVEPDVVTLQEVTDEWRKLLDTLQDRYPYRYYCSGARSLFYSAILSRRPFADGDAGGICLPEQGFVARSVDFNGVSVAVASMHLDWPWPHGHWSQVRALEPVLDQMPSPLVLAGDFNAAPWSAAVSSIAEASGTKPAMGIGPTWIHRTLPRATAPYVGLPIDTILHSAEIDSMIVKRLQATTSDHLPLLARVALPGDRSTPAMTVAHRR</sequence>
<dbReference type="InterPro" id="IPR005135">
    <property type="entry name" value="Endo/exonuclease/phosphatase"/>
</dbReference>
<dbReference type="PANTHER" id="PTHR14859:SF1">
    <property type="entry name" value="PGAP2-INTERACTING PROTEIN"/>
    <property type="match status" value="1"/>
</dbReference>
<comment type="caution">
    <text evidence="3">The sequence shown here is derived from an EMBL/GenBank/DDBJ whole genome shotgun (WGS) entry which is preliminary data.</text>
</comment>
<dbReference type="GO" id="GO:0006506">
    <property type="term" value="P:GPI anchor biosynthetic process"/>
    <property type="evidence" value="ECO:0007669"/>
    <property type="project" value="TreeGrafter"/>
</dbReference>
<dbReference type="AlphaFoldDB" id="A0A9X2H5Z9"/>
<accession>A0A9X2H5Z9</accession>
<keyword evidence="1" id="KW-1133">Transmembrane helix</keyword>
<keyword evidence="3" id="KW-0255">Endonuclease</keyword>
<dbReference type="GO" id="GO:0004519">
    <property type="term" value="F:endonuclease activity"/>
    <property type="evidence" value="ECO:0007669"/>
    <property type="project" value="UniProtKB-KW"/>
</dbReference>
<dbReference type="RefSeq" id="WP_253963686.1">
    <property type="nucleotide sequence ID" value="NZ_JALHBS010000035.1"/>
</dbReference>
<evidence type="ECO:0000313" key="3">
    <source>
        <dbReference type="EMBL" id="MCP3054816.1"/>
    </source>
</evidence>
<evidence type="ECO:0000256" key="1">
    <source>
        <dbReference type="SAM" id="Phobius"/>
    </source>
</evidence>
<evidence type="ECO:0000313" key="4">
    <source>
        <dbReference type="Proteomes" id="UP001155220"/>
    </source>
</evidence>
<dbReference type="Gene3D" id="3.60.10.10">
    <property type="entry name" value="Endonuclease/exonuclease/phosphatase"/>
    <property type="match status" value="1"/>
</dbReference>
<dbReference type="InterPro" id="IPR036691">
    <property type="entry name" value="Endo/exonu/phosph_ase_sf"/>
</dbReference>